<dbReference type="InterPro" id="IPR036909">
    <property type="entry name" value="Cyt_c-like_dom_sf"/>
</dbReference>
<feature type="domain" description="Cytochrome c" evidence="8">
    <location>
        <begin position="26"/>
        <end position="128"/>
    </location>
</feature>
<dbReference type="SUPFAM" id="SSF46626">
    <property type="entry name" value="Cytochrome c"/>
    <property type="match status" value="1"/>
</dbReference>
<evidence type="ECO:0000256" key="5">
    <source>
        <dbReference type="ARBA" id="ARBA00023004"/>
    </source>
</evidence>
<dbReference type="RefSeq" id="WP_183898469.1">
    <property type="nucleotide sequence ID" value="NZ_JACIDW010000001.1"/>
</dbReference>
<evidence type="ECO:0000313" key="9">
    <source>
        <dbReference type="EMBL" id="MBB3962753.1"/>
    </source>
</evidence>
<evidence type="ECO:0000256" key="6">
    <source>
        <dbReference type="PROSITE-ProRule" id="PRU00433"/>
    </source>
</evidence>
<organism evidence="9 10">
    <name type="scientific">Rhizobium metallidurans</name>
    <dbReference type="NCBI Taxonomy" id="1265931"/>
    <lineage>
        <taxon>Bacteria</taxon>
        <taxon>Pseudomonadati</taxon>
        <taxon>Pseudomonadota</taxon>
        <taxon>Alphaproteobacteria</taxon>
        <taxon>Hyphomicrobiales</taxon>
        <taxon>Rhizobiaceae</taxon>
        <taxon>Rhizobium/Agrobacterium group</taxon>
        <taxon>Rhizobium</taxon>
    </lineage>
</organism>
<keyword evidence="4" id="KW-0249">Electron transport</keyword>
<keyword evidence="5 6" id="KW-0408">Iron</keyword>
<dbReference type="PANTHER" id="PTHR11961">
    <property type="entry name" value="CYTOCHROME C"/>
    <property type="match status" value="1"/>
</dbReference>
<dbReference type="GO" id="GO:0020037">
    <property type="term" value="F:heme binding"/>
    <property type="evidence" value="ECO:0007669"/>
    <property type="project" value="InterPro"/>
</dbReference>
<dbReference type="AlphaFoldDB" id="A0A7W6G8Q0"/>
<reference evidence="9 10" key="1">
    <citation type="submission" date="2020-08" db="EMBL/GenBank/DDBJ databases">
        <title>Genomic Encyclopedia of Type Strains, Phase IV (KMG-IV): sequencing the most valuable type-strain genomes for metagenomic binning, comparative biology and taxonomic classification.</title>
        <authorList>
            <person name="Goeker M."/>
        </authorList>
    </citation>
    <scope>NUCLEOTIDE SEQUENCE [LARGE SCALE GENOMIC DNA]</scope>
    <source>
        <strain evidence="9 10">DSM 26575</strain>
    </source>
</reference>
<dbReference type="Proteomes" id="UP000582090">
    <property type="component" value="Unassembled WGS sequence"/>
</dbReference>
<keyword evidence="7" id="KW-0732">Signal</keyword>
<keyword evidence="10" id="KW-1185">Reference proteome</keyword>
<dbReference type="InterPro" id="IPR009056">
    <property type="entry name" value="Cyt_c-like_dom"/>
</dbReference>
<name>A0A7W6G8Q0_9HYPH</name>
<comment type="caution">
    <text evidence="9">The sequence shown here is derived from an EMBL/GenBank/DDBJ whole genome shotgun (WGS) entry which is preliminary data.</text>
</comment>
<dbReference type="GO" id="GO:0009055">
    <property type="term" value="F:electron transfer activity"/>
    <property type="evidence" value="ECO:0007669"/>
    <property type="project" value="InterPro"/>
</dbReference>
<sequence length="128" mass="13607">MKKRPVLLSICSITSLLVMTSTVSAQDLENGRRAFRSCASCHSVDSERSGFGPYLKGVVGRPAGSLAGYRYSEAMKAAGAGGLVWDEAALAEFLSSPKKKVPGTKMSFGGLWTTSEIDDLIGYLRANP</sequence>
<dbReference type="EMBL" id="JACIDW010000001">
    <property type="protein sequence ID" value="MBB3962753.1"/>
    <property type="molecule type" value="Genomic_DNA"/>
</dbReference>
<dbReference type="PRINTS" id="PR00604">
    <property type="entry name" value="CYTCHRMECIAB"/>
</dbReference>
<evidence type="ECO:0000256" key="2">
    <source>
        <dbReference type="ARBA" id="ARBA00022617"/>
    </source>
</evidence>
<gene>
    <name evidence="9" type="ORF">GGQ67_000371</name>
</gene>
<feature type="signal peptide" evidence="7">
    <location>
        <begin position="1"/>
        <end position="25"/>
    </location>
</feature>
<dbReference type="Pfam" id="PF00034">
    <property type="entry name" value="Cytochrom_C"/>
    <property type="match status" value="1"/>
</dbReference>
<evidence type="ECO:0000259" key="8">
    <source>
        <dbReference type="PROSITE" id="PS51007"/>
    </source>
</evidence>
<feature type="chain" id="PRO_5031394672" evidence="7">
    <location>
        <begin position="26"/>
        <end position="128"/>
    </location>
</feature>
<keyword evidence="2 6" id="KW-0349">Heme</keyword>
<evidence type="ECO:0000256" key="1">
    <source>
        <dbReference type="ARBA" id="ARBA00022448"/>
    </source>
</evidence>
<evidence type="ECO:0000256" key="3">
    <source>
        <dbReference type="ARBA" id="ARBA00022723"/>
    </source>
</evidence>
<accession>A0A7W6G8Q0</accession>
<proteinExistence type="predicted"/>
<evidence type="ECO:0000313" key="10">
    <source>
        <dbReference type="Proteomes" id="UP000582090"/>
    </source>
</evidence>
<dbReference type="InterPro" id="IPR002327">
    <property type="entry name" value="Cyt_c_1A/1B"/>
</dbReference>
<protein>
    <submittedName>
        <fullName evidence="9">Cytochrome c</fullName>
    </submittedName>
</protein>
<dbReference type="Gene3D" id="1.10.760.10">
    <property type="entry name" value="Cytochrome c-like domain"/>
    <property type="match status" value="1"/>
</dbReference>
<evidence type="ECO:0000256" key="7">
    <source>
        <dbReference type="SAM" id="SignalP"/>
    </source>
</evidence>
<keyword evidence="3 6" id="KW-0479">Metal-binding</keyword>
<keyword evidence="1" id="KW-0813">Transport</keyword>
<dbReference type="PROSITE" id="PS51007">
    <property type="entry name" value="CYTC"/>
    <property type="match status" value="1"/>
</dbReference>
<evidence type="ECO:0000256" key="4">
    <source>
        <dbReference type="ARBA" id="ARBA00022982"/>
    </source>
</evidence>
<dbReference type="GO" id="GO:0046872">
    <property type="term" value="F:metal ion binding"/>
    <property type="evidence" value="ECO:0007669"/>
    <property type="project" value="UniProtKB-KW"/>
</dbReference>